<keyword evidence="5" id="KW-1185">Reference proteome</keyword>
<feature type="transmembrane region" description="Helical" evidence="2">
    <location>
        <begin position="144"/>
        <end position="165"/>
    </location>
</feature>
<accession>A0A8J3QW33</accession>
<dbReference type="Gene3D" id="1.10.3730.20">
    <property type="match status" value="1"/>
</dbReference>
<dbReference type="AlphaFoldDB" id="A0A8J3QW33"/>
<dbReference type="Pfam" id="PF00892">
    <property type="entry name" value="EamA"/>
    <property type="match status" value="1"/>
</dbReference>
<dbReference type="GO" id="GO:0016020">
    <property type="term" value="C:membrane"/>
    <property type="evidence" value="ECO:0007669"/>
    <property type="project" value="InterPro"/>
</dbReference>
<evidence type="ECO:0000259" key="3">
    <source>
        <dbReference type="Pfam" id="PF00892"/>
    </source>
</evidence>
<evidence type="ECO:0000313" key="5">
    <source>
        <dbReference type="Proteomes" id="UP000642748"/>
    </source>
</evidence>
<dbReference type="RefSeq" id="WP_203919437.1">
    <property type="nucleotide sequence ID" value="NZ_BONZ01000038.1"/>
</dbReference>
<comment type="similarity">
    <text evidence="1">Belongs to the EamA transporter family.</text>
</comment>
<evidence type="ECO:0000256" key="2">
    <source>
        <dbReference type="SAM" id="Phobius"/>
    </source>
</evidence>
<dbReference type="EMBL" id="BONZ01000038">
    <property type="protein sequence ID" value="GIH15816.1"/>
    <property type="molecule type" value="Genomic_DNA"/>
</dbReference>
<dbReference type="Proteomes" id="UP000642748">
    <property type="component" value="Unassembled WGS sequence"/>
</dbReference>
<reference evidence="4" key="1">
    <citation type="submission" date="2021-01" db="EMBL/GenBank/DDBJ databases">
        <title>Whole genome shotgun sequence of Rugosimonospora africana NBRC 104875.</title>
        <authorList>
            <person name="Komaki H."/>
            <person name="Tamura T."/>
        </authorList>
    </citation>
    <scope>NUCLEOTIDE SEQUENCE</scope>
    <source>
        <strain evidence="4">NBRC 104875</strain>
    </source>
</reference>
<dbReference type="InterPro" id="IPR000620">
    <property type="entry name" value="EamA_dom"/>
</dbReference>
<feature type="domain" description="EamA" evidence="3">
    <location>
        <begin position="151"/>
        <end position="273"/>
    </location>
</feature>
<comment type="caution">
    <text evidence="4">The sequence shown here is derived from an EMBL/GenBank/DDBJ whole genome shotgun (WGS) entry which is preliminary data.</text>
</comment>
<proteinExistence type="inferred from homology"/>
<name>A0A8J3QW33_9ACTN</name>
<organism evidence="4 5">
    <name type="scientific">Rugosimonospora africana</name>
    <dbReference type="NCBI Taxonomy" id="556532"/>
    <lineage>
        <taxon>Bacteria</taxon>
        <taxon>Bacillati</taxon>
        <taxon>Actinomycetota</taxon>
        <taxon>Actinomycetes</taxon>
        <taxon>Micromonosporales</taxon>
        <taxon>Micromonosporaceae</taxon>
        <taxon>Rugosimonospora</taxon>
    </lineage>
</organism>
<feature type="transmembrane region" description="Helical" evidence="2">
    <location>
        <begin position="89"/>
        <end position="109"/>
    </location>
</feature>
<keyword evidence="2" id="KW-0472">Membrane</keyword>
<feature type="transmembrane region" description="Helical" evidence="2">
    <location>
        <begin position="34"/>
        <end position="53"/>
    </location>
</feature>
<dbReference type="SUPFAM" id="SSF103481">
    <property type="entry name" value="Multidrug resistance efflux transporter EmrE"/>
    <property type="match status" value="2"/>
</dbReference>
<feature type="transmembrane region" description="Helical" evidence="2">
    <location>
        <begin position="229"/>
        <end position="251"/>
    </location>
</feature>
<evidence type="ECO:0000313" key="4">
    <source>
        <dbReference type="EMBL" id="GIH15816.1"/>
    </source>
</evidence>
<gene>
    <name evidence="4" type="ORF">Raf01_39880</name>
</gene>
<sequence>MGTVLGLAAALLYGGSDFAGGLAARRLGSLPVNLVGTAASVLIAWAALGMFAGPGPSVHAVAWGLASGLGGGAGTLTLYRGLARGQMSVVGPVSAVAAAALPVAAGIAMGERPPLPALVGIAVSLPAIVLVTTNGRGKGIARTALLDGLGAGAAFGVMFIGLAQAGAGSGLWPVASEQTGSLVLVLAVAAKTRAPLRAAIRAPGWPVLVGASGMAATLLYFYATHSSMLSTTVVLVSLYPAVTVLLARMVLHERFNGAQRAGLVLSTLAVIAIALD</sequence>
<feature type="transmembrane region" description="Helical" evidence="2">
    <location>
        <begin position="115"/>
        <end position="132"/>
    </location>
</feature>
<protein>
    <submittedName>
        <fullName evidence="4">Multidrug transporter</fullName>
    </submittedName>
</protein>
<feature type="transmembrane region" description="Helical" evidence="2">
    <location>
        <begin position="202"/>
        <end position="223"/>
    </location>
</feature>
<evidence type="ECO:0000256" key="1">
    <source>
        <dbReference type="ARBA" id="ARBA00007362"/>
    </source>
</evidence>
<feature type="transmembrane region" description="Helical" evidence="2">
    <location>
        <begin position="171"/>
        <end position="190"/>
    </location>
</feature>
<keyword evidence="2" id="KW-0812">Transmembrane</keyword>
<dbReference type="InterPro" id="IPR037185">
    <property type="entry name" value="EmrE-like"/>
</dbReference>
<keyword evidence="2" id="KW-1133">Transmembrane helix</keyword>